<dbReference type="PANTHER" id="PTHR30386">
    <property type="entry name" value="MEMBRANE FUSION SUBUNIT OF EMRAB-TOLC MULTIDRUG EFFLUX PUMP"/>
    <property type="match status" value="1"/>
</dbReference>
<accession>A0ABQ6P9B1</accession>
<evidence type="ECO:0000313" key="4">
    <source>
        <dbReference type="Proteomes" id="UP001187221"/>
    </source>
</evidence>
<feature type="region of interest" description="Disordered" evidence="1">
    <location>
        <begin position="349"/>
        <end position="373"/>
    </location>
</feature>
<keyword evidence="2" id="KW-1133">Transmembrane helix</keyword>
<dbReference type="SUPFAM" id="SSF111369">
    <property type="entry name" value="HlyD-like secretion proteins"/>
    <property type="match status" value="1"/>
</dbReference>
<reference evidence="3 4" key="1">
    <citation type="submission" date="2023-06" db="EMBL/GenBank/DDBJ databases">
        <title>Draft genome sequence of Novosphingobium sp. strain IK01.</title>
        <authorList>
            <person name="Hatamoto M."/>
            <person name="Ikarashi T."/>
            <person name="Yamaguchi T."/>
        </authorList>
    </citation>
    <scope>NUCLEOTIDE SEQUENCE [LARGE SCALE GENOMIC DNA]</scope>
    <source>
        <strain evidence="3 4">IK01</strain>
    </source>
</reference>
<feature type="compositionally biased region" description="Gly residues" evidence="1">
    <location>
        <begin position="358"/>
        <end position="373"/>
    </location>
</feature>
<protein>
    <submittedName>
        <fullName evidence="3">HlyD family efflux transporter periplasmic adaptor subunit</fullName>
    </submittedName>
</protein>
<dbReference type="Gene3D" id="1.10.287.470">
    <property type="entry name" value="Helix hairpin bin"/>
    <property type="match status" value="1"/>
</dbReference>
<keyword evidence="4" id="KW-1185">Reference proteome</keyword>
<proteinExistence type="predicted"/>
<gene>
    <name evidence="3" type="ORF">NUTIK01_26400</name>
</gene>
<evidence type="ECO:0000256" key="1">
    <source>
        <dbReference type="SAM" id="MobiDB-lite"/>
    </source>
</evidence>
<dbReference type="PANTHER" id="PTHR30386:SF27">
    <property type="entry name" value="MEMBRANE FUSION PROTEIN (MFP) FAMILY PROTEIN"/>
    <property type="match status" value="1"/>
</dbReference>
<dbReference type="Gene3D" id="2.40.50.100">
    <property type="match status" value="1"/>
</dbReference>
<evidence type="ECO:0000313" key="3">
    <source>
        <dbReference type="EMBL" id="GMM61863.1"/>
    </source>
</evidence>
<keyword evidence="2" id="KW-0812">Transmembrane</keyword>
<comment type="caution">
    <text evidence="3">The sequence shown here is derived from an EMBL/GenBank/DDBJ whole genome shotgun (WGS) entry which is preliminary data.</text>
</comment>
<organism evidence="3 4">
    <name type="scientific">Novosphingobium pituita</name>
    <dbReference type="NCBI Taxonomy" id="3056842"/>
    <lineage>
        <taxon>Bacteria</taxon>
        <taxon>Pseudomonadati</taxon>
        <taxon>Pseudomonadota</taxon>
        <taxon>Alphaproteobacteria</taxon>
        <taxon>Sphingomonadales</taxon>
        <taxon>Sphingomonadaceae</taxon>
        <taxon>Novosphingobium</taxon>
    </lineage>
</organism>
<dbReference type="InterPro" id="IPR050739">
    <property type="entry name" value="MFP"/>
</dbReference>
<dbReference type="Proteomes" id="UP001187221">
    <property type="component" value="Unassembled WGS sequence"/>
</dbReference>
<keyword evidence="2" id="KW-0472">Membrane</keyword>
<sequence length="373" mass="40257">MTGQNSTSSEMPLEAAQMAHFPSLARLRPPRIIRTVAWLIVLGIALAIAILFVPWLQTAEGRGQVTTLNADDRARQVSSLVSGRVEEFYVQDGDFVKKGDPIVRVVDVDPDLLDRLAGEKAQVEAQIAAVEQARSTAAIDVARTLQLYREGLAARRDYEQTLIKVADAGAKLAESRAKLQQIKVKLAQSSAQLVRAPRDGRVQNLNAASGGALIGSGTVLATIAPEHVERAVELYVDGRDIPLVEAGRAVRLEFEGFPAIQFSGWPSFAVGIYDGRVRAVDPTPRGDGLFRVLVEPAPGKTPWPDLRFVRQGGKVLGWIQGDTVTVGYELWRQLNDFPLNFGQEKVGYGQDQKAGGAKADGGSKGAGTGEKKK</sequence>
<name>A0ABQ6P9B1_9SPHN</name>
<feature type="transmembrane region" description="Helical" evidence="2">
    <location>
        <begin position="36"/>
        <end position="56"/>
    </location>
</feature>
<evidence type="ECO:0000256" key="2">
    <source>
        <dbReference type="SAM" id="Phobius"/>
    </source>
</evidence>
<dbReference type="EMBL" id="BTFW01000001">
    <property type="protein sequence ID" value="GMM61863.1"/>
    <property type="molecule type" value="Genomic_DNA"/>
</dbReference>